<protein>
    <submittedName>
        <fullName evidence="6">PTS lactose/cellobiose transporter subunit IIA</fullName>
    </submittedName>
</protein>
<proteinExistence type="predicted"/>
<evidence type="ECO:0000256" key="1">
    <source>
        <dbReference type="ARBA" id="ARBA00022448"/>
    </source>
</evidence>
<dbReference type="Pfam" id="PF02255">
    <property type="entry name" value="PTS_IIA"/>
    <property type="match status" value="1"/>
</dbReference>
<keyword evidence="2" id="KW-0762">Sugar transport</keyword>
<dbReference type="PANTHER" id="PTHR34382:SF7">
    <property type="entry name" value="PTS SYSTEM N,N'-DIACETYLCHITOBIOSE-SPECIFIC EIIA COMPONENT"/>
    <property type="match status" value="1"/>
</dbReference>
<evidence type="ECO:0000256" key="2">
    <source>
        <dbReference type="ARBA" id="ARBA00022597"/>
    </source>
</evidence>
<dbReference type="SUPFAM" id="SSF46973">
    <property type="entry name" value="Enzyme IIa from lactose specific PTS, IIa-lac"/>
    <property type="match status" value="1"/>
</dbReference>
<keyword evidence="7" id="KW-1185">Reference proteome</keyword>
<name>A0ABW0UDS1_9STRE</name>
<evidence type="ECO:0000313" key="7">
    <source>
        <dbReference type="Proteomes" id="UP001596110"/>
    </source>
</evidence>
<dbReference type="CDD" id="cd00215">
    <property type="entry name" value="PTS_IIA_lac"/>
    <property type="match status" value="1"/>
</dbReference>
<sequence>MENNSTTELAAMTLIANSGDARSLAFQALEKAKLGKFSEAENLLKESDEKSKVAHKAQTELLFSEAGGDNINLTLLMVHAQDHLMTSMLAVEMIREFITLYQGKE</sequence>
<keyword evidence="3" id="KW-0808">Transferase</keyword>
<evidence type="ECO:0000256" key="5">
    <source>
        <dbReference type="PROSITE-ProRule" id="PRU00418"/>
    </source>
</evidence>
<dbReference type="PROSITE" id="PS51095">
    <property type="entry name" value="PTS_EIIA_TYPE_3"/>
    <property type="match status" value="1"/>
</dbReference>
<dbReference type="InterPro" id="IPR003188">
    <property type="entry name" value="PTS_IIA_lac/cel"/>
</dbReference>
<evidence type="ECO:0000256" key="3">
    <source>
        <dbReference type="ARBA" id="ARBA00022679"/>
    </source>
</evidence>
<evidence type="ECO:0000313" key="6">
    <source>
        <dbReference type="EMBL" id="MFC5630836.1"/>
    </source>
</evidence>
<keyword evidence="4" id="KW-0598">Phosphotransferase system</keyword>
<comment type="caution">
    <text evidence="6">The sequence shown here is derived from an EMBL/GenBank/DDBJ whole genome shotgun (WGS) entry which is preliminary data.</text>
</comment>
<organism evidence="6 7">
    <name type="scientific">Streptococcus caledonicus</name>
    <dbReference type="NCBI Taxonomy" id="2614158"/>
    <lineage>
        <taxon>Bacteria</taxon>
        <taxon>Bacillati</taxon>
        <taxon>Bacillota</taxon>
        <taxon>Bacilli</taxon>
        <taxon>Lactobacillales</taxon>
        <taxon>Streptococcaceae</taxon>
        <taxon>Streptococcus</taxon>
    </lineage>
</organism>
<dbReference type="Proteomes" id="UP001596110">
    <property type="component" value="Unassembled WGS sequence"/>
</dbReference>
<dbReference type="PIRSF" id="PIRSF000699">
    <property type="entry name" value="PTS_IILac_III"/>
    <property type="match status" value="1"/>
</dbReference>
<accession>A0ABW0UDS1</accession>
<dbReference type="EMBL" id="JBHSOJ010000016">
    <property type="protein sequence ID" value="MFC5630836.1"/>
    <property type="molecule type" value="Genomic_DNA"/>
</dbReference>
<dbReference type="InterPro" id="IPR036542">
    <property type="entry name" value="PTS_IIA_lac/cel_sf"/>
</dbReference>
<reference evidence="7" key="1">
    <citation type="journal article" date="2019" name="Int. J. Syst. Evol. Microbiol.">
        <title>The Global Catalogue of Microorganisms (GCM) 10K type strain sequencing project: providing services to taxonomists for standard genome sequencing and annotation.</title>
        <authorList>
            <consortium name="The Broad Institute Genomics Platform"/>
            <consortium name="The Broad Institute Genome Sequencing Center for Infectious Disease"/>
            <person name="Wu L."/>
            <person name="Ma J."/>
        </authorList>
    </citation>
    <scope>NUCLEOTIDE SEQUENCE [LARGE SCALE GENOMIC DNA]</scope>
    <source>
        <strain evidence="7">DT43</strain>
    </source>
</reference>
<gene>
    <name evidence="6" type="ORF">ACFPQ3_04360</name>
</gene>
<keyword evidence="1" id="KW-0813">Transport</keyword>
<feature type="modified residue" description="Phosphohistidine; by HPr" evidence="5">
    <location>
        <position position="79"/>
    </location>
</feature>
<evidence type="ECO:0000256" key="4">
    <source>
        <dbReference type="ARBA" id="ARBA00022683"/>
    </source>
</evidence>
<dbReference type="PANTHER" id="PTHR34382">
    <property type="entry name" value="PTS SYSTEM N,N'-DIACETYLCHITOBIOSE-SPECIFIC EIIA COMPONENT"/>
    <property type="match status" value="1"/>
</dbReference>
<dbReference type="RefSeq" id="WP_156805705.1">
    <property type="nucleotide sequence ID" value="NZ_JBHSOJ010000016.1"/>
</dbReference>
<dbReference type="Gene3D" id="1.20.58.80">
    <property type="entry name" value="Phosphotransferase system, lactose/cellobiose-type IIA subunit"/>
    <property type="match status" value="1"/>
</dbReference>